<dbReference type="EMBL" id="WOXT01000001">
    <property type="protein sequence ID" value="MUV13353.1"/>
    <property type="molecule type" value="Genomic_DNA"/>
</dbReference>
<proteinExistence type="predicted"/>
<name>A0A7C9HQJ6_9GAMM</name>
<accession>A0A7C9HQJ6</accession>
<evidence type="ECO:0000313" key="1">
    <source>
        <dbReference type="EMBL" id="MUV13353.1"/>
    </source>
</evidence>
<dbReference type="Proteomes" id="UP000479692">
    <property type="component" value="Unassembled WGS sequence"/>
</dbReference>
<reference evidence="1 2" key="1">
    <citation type="submission" date="2019-12" db="EMBL/GenBank/DDBJ databases">
        <authorList>
            <person name="Xu J."/>
        </authorList>
    </citation>
    <scope>NUCLEOTIDE SEQUENCE [LARGE SCALE GENOMIC DNA]</scope>
    <source>
        <strain evidence="1 2">HX-5-24</strain>
    </source>
</reference>
<protein>
    <submittedName>
        <fullName evidence="1">Uncharacterized protein</fullName>
    </submittedName>
</protein>
<dbReference type="AlphaFoldDB" id="A0A7C9HQJ6"/>
<sequence length="133" mass="14284">MDAMPIDPLDIAYIAIGAQKALADCDALSDALPAFEGELGYILACIDHAGMLDRVWRESAETFPGVWCYAVAEPFGHAFGKHLLDGGRSTDAERILRAIVAGCMEHAITECGGTAQRHKARPLGRAFSLLEDP</sequence>
<keyword evidence="2" id="KW-1185">Reference proteome</keyword>
<evidence type="ECO:0000313" key="2">
    <source>
        <dbReference type="Proteomes" id="UP000479692"/>
    </source>
</evidence>
<organism evidence="1 2">
    <name type="scientific">Noviluteimonas gilva</name>
    <dbReference type="NCBI Taxonomy" id="2682097"/>
    <lineage>
        <taxon>Bacteria</taxon>
        <taxon>Pseudomonadati</taxon>
        <taxon>Pseudomonadota</taxon>
        <taxon>Gammaproteobacteria</taxon>
        <taxon>Lysobacterales</taxon>
        <taxon>Lysobacteraceae</taxon>
        <taxon>Noviluteimonas</taxon>
    </lineage>
</organism>
<gene>
    <name evidence="1" type="ORF">GN331_03940</name>
</gene>
<comment type="caution">
    <text evidence="1">The sequence shown here is derived from an EMBL/GenBank/DDBJ whole genome shotgun (WGS) entry which is preliminary data.</text>
</comment>